<dbReference type="OrthoDB" id="7699978at2759"/>
<evidence type="ECO:0000256" key="1">
    <source>
        <dbReference type="SAM" id="Phobius"/>
    </source>
</evidence>
<proteinExistence type="predicted"/>
<evidence type="ECO:0000313" key="3">
    <source>
        <dbReference type="Proteomes" id="UP000036403"/>
    </source>
</evidence>
<name>A0A0J7JZE2_LASNI</name>
<sequence length="103" mass="10996">MKGNAVTNYPQCTTSKTLGFSLHLIHKGLSGHPVDSDAVSVYNLLDEASLNEIAENAASRVWNGFVTFGSATAGVFGFLVIVRIIKLLVDTAIHGYTLHTAYG</sequence>
<dbReference type="Proteomes" id="UP000036403">
    <property type="component" value="Unassembled WGS sequence"/>
</dbReference>
<evidence type="ECO:0000313" key="2">
    <source>
        <dbReference type="EMBL" id="KMQ83256.1"/>
    </source>
</evidence>
<gene>
    <name evidence="2" type="ORF">RF55_20509</name>
</gene>
<dbReference type="AlphaFoldDB" id="A0A0J7JZE2"/>
<keyword evidence="1" id="KW-0812">Transmembrane</keyword>
<accession>A0A0J7JZE2</accession>
<reference evidence="2 3" key="1">
    <citation type="submission" date="2015-04" db="EMBL/GenBank/DDBJ databases">
        <title>Lasius niger genome sequencing.</title>
        <authorList>
            <person name="Konorov E.A."/>
            <person name="Nikitin M.A."/>
            <person name="Kirill M.V."/>
            <person name="Chang P."/>
        </authorList>
    </citation>
    <scope>NUCLEOTIDE SEQUENCE [LARGE SCALE GENOMIC DNA]</scope>
    <source>
        <tissue evidence="2">Whole</tissue>
    </source>
</reference>
<keyword evidence="1" id="KW-0472">Membrane</keyword>
<keyword evidence="1" id="KW-1133">Transmembrane helix</keyword>
<dbReference type="EMBL" id="LBMM01020565">
    <property type="protein sequence ID" value="KMQ83256.1"/>
    <property type="molecule type" value="Genomic_DNA"/>
</dbReference>
<keyword evidence="3" id="KW-1185">Reference proteome</keyword>
<organism evidence="2 3">
    <name type="scientific">Lasius niger</name>
    <name type="common">Black garden ant</name>
    <dbReference type="NCBI Taxonomy" id="67767"/>
    <lineage>
        <taxon>Eukaryota</taxon>
        <taxon>Metazoa</taxon>
        <taxon>Ecdysozoa</taxon>
        <taxon>Arthropoda</taxon>
        <taxon>Hexapoda</taxon>
        <taxon>Insecta</taxon>
        <taxon>Pterygota</taxon>
        <taxon>Neoptera</taxon>
        <taxon>Endopterygota</taxon>
        <taxon>Hymenoptera</taxon>
        <taxon>Apocrita</taxon>
        <taxon>Aculeata</taxon>
        <taxon>Formicoidea</taxon>
        <taxon>Formicidae</taxon>
        <taxon>Formicinae</taxon>
        <taxon>Lasius</taxon>
        <taxon>Lasius</taxon>
    </lineage>
</organism>
<protein>
    <submittedName>
        <fullName evidence="2">Uncharacterized protein</fullName>
    </submittedName>
</protein>
<comment type="caution">
    <text evidence="2">The sequence shown here is derived from an EMBL/GenBank/DDBJ whole genome shotgun (WGS) entry which is preliminary data.</text>
</comment>
<dbReference type="PaxDb" id="67767-A0A0J7JZE2"/>
<dbReference type="Pfam" id="PF24664">
    <property type="entry name" value="Monjiviricetes_fusion"/>
    <property type="match status" value="1"/>
</dbReference>
<feature type="transmembrane region" description="Helical" evidence="1">
    <location>
        <begin position="65"/>
        <end position="85"/>
    </location>
</feature>